<keyword evidence="5" id="KW-1185">Reference proteome</keyword>
<dbReference type="Proteomes" id="UP000230002">
    <property type="component" value="Unassembled WGS sequence"/>
</dbReference>
<evidence type="ECO:0000256" key="2">
    <source>
        <dbReference type="SAM" id="MobiDB-lite"/>
    </source>
</evidence>
<dbReference type="STRING" id="1077348.A0A2G8SGG0"/>
<dbReference type="EMBL" id="AYKW01000009">
    <property type="protein sequence ID" value="PIL32787.1"/>
    <property type="molecule type" value="Genomic_DNA"/>
</dbReference>
<feature type="compositionally biased region" description="Polar residues" evidence="2">
    <location>
        <begin position="167"/>
        <end position="186"/>
    </location>
</feature>
<sequence length="327" mass="36194">MSHRDQHPWLPGECILSKNTLPSPAAPSSGVISEPPSRRFESKARATSRKSKDRDRVKPPANGFLLFRSEYVSNPANQISTDGSRKRQVDLTREAGIAWRHLFQEQRDIYRETARRNMEAHKTRHPDYWTSRRGKDGKFARADPKREQGSSVKVSHGEHEAVLSVDPRSQSAFAPTAAGSPSSTEDAASPCPSLSSSVSDDMEDCRTPRPSCESESQQSFLSVTTGSSPEQPSFGGLEPYPFYDFIDESQFLSADVSPVPPWWFSETSLRTDMAASKEFQKPDYGVSYEDWAFTEGEDFFVDGARALGGLAISLAGFWTSEDAPLAA</sequence>
<dbReference type="InterPro" id="IPR036910">
    <property type="entry name" value="HMG_box_dom_sf"/>
</dbReference>
<evidence type="ECO:0000313" key="5">
    <source>
        <dbReference type="Proteomes" id="UP000230002"/>
    </source>
</evidence>
<proteinExistence type="predicted"/>
<dbReference type="GO" id="GO:0005634">
    <property type="term" value="C:nucleus"/>
    <property type="evidence" value="ECO:0007669"/>
    <property type="project" value="UniProtKB-UniRule"/>
</dbReference>
<feature type="compositionally biased region" description="Basic and acidic residues" evidence="2">
    <location>
        <begin position="133"/>
        <end position="148"/>
    </location>
</feature>
<feature type="compositionally biased region" description="Low complexity" evidence="2">
    <location>
        <begin position="189"/>
        <end position="199"/>
    </location>
</feature>
<feature type="compositionally biased region" description="Basic and acidic residues" evidence="2">
    <location>
        <begin position="36"/>
        <end position="58"/>
    </location>
</feature>
<evidence type="ECO:0000313" key="4">
    <source>
        <dbReference type="EMBL" id="PIL32787.1"/>
    </source>
</evidence>
<evidence type="ECO:0000259" key="3">
    <source>
        <dbReference type="PROSITE" id="PS50118"/>
    </source>
</evidence>
<feature type="DNA-binding region" description="HMG box" evidence="1">
    <location>
        <begin position="57"/>
        <end position="129"/>
    </location>
</feature>
<feature type="compositionally biased region" description="Polar residues" evidence="2">
    <location>
        <begin position="213"/>
        <end position="231"/>
    </location>
</feature>
<evidence type="ECO:0000256" key="1">
    <source>
        <dbReference type="PROSITE-ProRule" id="PRU00267"/>
    </source>
</evidence>
<feature type="region of interest" description="Disordered" evidence="2">
    <location>
        <begin position="118"/>
        <end position="233"/>
    </location>
</feature>
<comment type="caution">
    <text evidence="4">The sequence shown here is derived from an EMBL/GenBank/DDBJ whole genome shotgun (WGS) entry which is preliminary data.</text>
</comment>
<feature type="region of interest" description="Disordered" evidence="2">
    <location>
        <begin position="1"/>
        <end position="61"/>
    </location>
</feature>
<dbReference type="OrthoDB" id="6247875at2759"/>
<name>A0A2G8SGG0_9APHY</name>
<dbReference type="AlphaFoldDB" id="A0A2G8SGG0"/>
<feature type="compositionally biased region" description="Basic and acidic residues" evidence="2">
    <location>
        <begin position="118"/>
        <end position="127"/>
    </location>
</feature>
<dbReference type="GO" id="GO:0003677">
    <property type="term" value="F:DNA binding"/>
    <property type="evidence" value="ECO:0007669"/>
    <property type="project" value="UniProtKB-UniRule"/>
</dbReference>
<keyword evidence="1" id="KW-0238">DNA-binding</keyword>
<dbReference type="SUPFAM" id="SSF47095">
    <property type="entry name" value="HMG-box"/>
    <property type="match status" value="1"/>
</dbReference>
<feature type="domain" description="HMG box" evidence="3">
    <location>
        <begin position="57"/>
        <end position="129"/>
    </location>
</feature>
<organism evidence="4 5">
    <name type="scientific">Ganoderma sinense ZZ0214-1</name>
    <dbReference type="NCBI Taxonomy" id="1077348"/>
    <lineage>
        <taxon>Eukaryota</taxon>
        <taxon>Fungi</taxon>
        <taxon>Dikarya</taxon>
        <taxon>Basidiomycota</taxon>
        <taxon>Agaricomycotina</taxon>
        <taxon>Agaricomycetes</taxon>
        <taxon>Polyporales</taxon>
        <taxon>Polyporaceae</taxon>
        <taxon>Ganoderma</taxon>
    </lineage>
</organism>
<gene>
    <name evidence="4" type="ORF">GSI_04904</name>
</gene>
<accession>A0A2G8SGG0</accession>
<dbReference type="InterPro" id="IPR009071">
    <property type="entry name" value="HMG_box_dom"/>
</dbReference>
<dbReference type="Gene3D" id="1.10.30.10">
    <property type="entry name" value="High mobility group box domain"/>
    <property type="match status" value="1"/>
</dbReference>
<protein>
    <submittedName>
        <fullName evidence="4">Transcription factor</fullName>
    </submittedName>
</protein>
<dbReference type="PROSITE" id="PS50118">
    <property type="entry name" value="HMG_BOX_2"/>
    <property type="match status" value="1"/>
</dbReference>
<reference evidence="4 5" key="1">
    <citation type="journal article" date="2015" name="Sci. Rep.">
        <title>Chromosome-level genome map provides insights into diverse defense mechanisms in the medicinal fungus Ganoderma sinense.</title>
        <authorList>
            <person name="Zhu Y."/>
            <person name="Xu J."/>
            <person name="Sun C."/>
            <person name="Zhou S."/>
            <person name="Xu H."/>
            <person name="Nelson D.R."/>
            <person name="Qian J."/>
            <person name="Song J."/>
            <person name="Luo H."/>
            <person name="Xiang L."/>
            <person name="Li Y."/>
            <person name="Xu Z."/>
            <person name="Ji A."/>
            <person name="Wang L."/>
            <person name="Lu S."/>
            <person name="Hayward A."/>
            <person name="Sun W."/>
            <person name="Li X."/>
            <person name="Schwartz D.C."/>
            <person name="Wang Y."/>
            <person name="Chen S."/>
        </authorList>
    </citation>
    <scope>NUCLEOTIDE SEQUENCE [LARGE SCALE GENOMIC DNA]</scope>
    <source>
        <strain evidence="4 5">ZZ0214-1</strain>
    </source>
</reference>
<keyword evidence="1" id="KW-0539">Nucleus</keyword>